<feature type="domain" description="Replication-associated protein ORF2/G2P" evidence="1">
    <location>
        <begin position="80"/>
        <end position="196"/>
    </location>
</feature>
<evidence type="ECO:0000313" key="3">
    <source>
        <dbReference type="Proteomes" id="UP001215087"/>
    </source>
</evidence>
<reference evidence="2 3" key="1">
    <citation type="submission" date="2023-02" db="EMBL/GenBank/DDBJ databases">
        <title>Comparative genome analysis of Eubacterium limosum species.</title>
        <authorList>
            <person name="Bak J.E."/>
        </authorList>
    </citation>
    <scope>NUCLEOTIDE SEQUENCE [LARGE SCALE GENOMIC DNA]</scope>
    <source>
        <strain evidence="2 3">KGMB01548</strain>
    </source>
</reference>
<dbReference type="InterPro" id="IPR056906">
    <property type="entry name" value="ORF2/G2P_dom"/>
</dbReference>
<dbReference type="RefSeq" id="WP_227207008.1">
    <property type="nucleotide sequence ID" value="NZ_JAJCLO010000006.1"/>
</dbReference>
<protein>
    <recommendedName>
        <fullName evidence="1">Replication-associated protein ORF2/G2P domain-containing protein</fullName>
    </recommendedName>
</protein>
<evidence type="ECO:0000259" key="1">
    <source>
        <dbReference type="Pfam" id="PF23343"/>
    </source>
</evidence>
<dbReference type="Proteomes" id="UP001215087">
    <property type="component" value="Unassembled WGS sequence"/>
</dbReference>
<dbReference type="Pfam" id="PF23343">
    <property type="entry name" value="REP_ORF2-G2P"/>
    <property type="match status" value="1"/>
</dbReference>
<keyword evidence="3" id="KW-1185">Reference proteome</keyword>
<proteinExistence type="predicted"/>
<sequence length="257" mass="30630">MREQKFIRPTYMADIKKYGNFYKLTITKPRNPEKNSLKDVRLKSPPSDNELLEKEKGRLENNISRARSRLLELTLCNHWDYFITFTIDGKKFDRTDLHGYYKRLSQWFRDYRKHYGVNIRYVLVPEFHRDGKSYHLHGLMADFEAGHIVPHMNQRNRKKGYFEFLPYTEAFGFNTFSPLKDPLACSLYMQKYITKDLSNTVTKRHAKMYYCSQKLNRAELVEKSIVQGDLSKIAFDYQNEYVSSTFSNDLAFLKSFL</sequence>
<evidence type="ECO:0000313" key="2">
    <source>
        <dbReference type="EMBL" id="MDE1469253.1"/>
    </source>
</evidence>
<name>A0ABT5UKK5_EUBLI</name>
<comment type="caution">
    <text evidence="2">The sequence shown here is derived from an EMBL/GenBank/DDBJ whole genome shotgun (WGS) entry which is preliminary data.</text>
</comment>
<accession>A0ABT5UKK5</accession>
<dbReference type="EMBL" id="JAQSVD010000001">
    <property type="protein sequence ID" value="MDE1469253.1"/>
    <property type="molecule type" value="Genomic_DNA"/>
</dbReference>
<organism evidence="2 3">
    <name type="scientific">Eubacterium limosum</name>
    <dbReference type="NCBI Taxonomy" id="1736"/>
    <lineage>
        <taxon>Bacteria</taxon>
        <taxon>Bacillati</taxon>
        <taxon>Bacillota</taxon>
        <taxon>Clostridia</taxon>
        <taxon>Eubacteriales</taxon>
        <taxon>Eubacteriaceae</taxon>
        <taxon>Eubacterium</taxon>
    </lineage>
</organism>
<gene>
    <name evidence="2" type="ORF">PTZ04_03165</name>
</gene>